<accession>A0A5C8Z4H7</accession>
<dbReference type="GO" id="GO:0006080">
    <property type="term" value="P:substituted mannan metabolic process"/>
    <property type="evidence" value="ECO:0007669"/>
    <property type="project" value="InterPro"/>
</dbReference>
<evidence type="ECO:0000256" key="4">
    <source>
        <dbReference type="PROSITE-ProRule" id="PRU01100"/>
    </source>
</evidence>
<dbReference type="InterPro" id="IPR000805">
    <property type="entry name" value="Glyco_hydro_26"/>
</dbReference>
<dbReference type="PROSITE" id="PS51764">
    <property type="entry name" value="GH26"/>
    <property type="match status" value="2"/>
</dbReference>
<comment type="similarity">
    <text evidence="1 4">Belongs to the glycosyl hydrolase 26 family.</text>
</comment>
<evidence type="ECO:0000313" key="8">
    <source>
        <dbReference type="Proteomes" id="UP000321234"/>
    </source>
</evidence>
<keyword evidence="2 4" id="KW-0378">Hydrolase</keyword>
<evidence type="ECO:0000256" key="5">
    <source>
        <dbReference type="SAM" id="MobiDB-lite"/>
    </source>
</evidence>
<dbReference type="Gene3D" id="3.20.20.80">
    <property type="entry name" value="Glycosidases"/>
    <property type="match status" value="2"/>
</dbReference>
<evidence type="ECO:0000256" key="2">
    <source>
        <dbReference type="ARBA" id="ARBA00022801"/>
    </source>
</evidence>
<dbReference type="InterPro" id="IPR017853">
    <property type="entry name" value="GH"/>
</dbReference>
<gene>
    <name evidence="7" type="ORF">FMM08_20055</name>
</gene>
<feature type="compositionally biased region" description="Low complexity" evidence="5">
    <location>
        <begin position="26"/>
        <end position="129"/>
    </location>
</feature>
<evidence type="ECO:0000313" key="7">
    <source>
        <dbReference type="EMBL" id="TXR52487.1"/>
    </source>
</evidence>
<evidence type="ECO:0000256" key="1">
    <source>
        <dbReference type="ARBA" id="ARBA00007754"/>
    </source>
</evidence>
<dbReference type="EMBL" id="VKAC01000014">
    <property type="protein sequence ID" value="TXR52487.1"/>
    <property type="molecule type" value="Genomic_DNA"/>
</dbReference>
<feature type="compositionally biased region" description="Low complexity" evidence="5">
    <location>
        <begin position="552"/>
        <end position="585"/>
    </location>
</feature>
<evidence type="ECO:0000259" key="6">
    <source>
        <dbReference type="PROSITE" id="PS51764"/>
    </source>
</evidence>
<dbReference type="Pfam" id="PF02156">
    <property type="entry name" value="Glyco_hydro_26"/>
    <property type="match status" value="1"/>
</dbReference>
<feature type="region of interest" description="Disordered" evidence="5">
    <location>
        <begin position="475"/>
        <end position="585"/>
    </location>
</feature>
<sequence length="949" mass="98779">MTRAGDNADALAQAGITADPDRVERPSASPTDSATSTLPAGEGQVTAAPSAAPTGAPTATATASSASTSTPAATSTPSAQPTATQRAGAPASTSTAEPSTEPTAEPTAEAAAEPTAGPTSTTTTREQQPAPVPVPDDEDEQQELGSASSTTSPTGEQTRTTAPERTDINDATTTATATAGGGWLSGASGDGADDGQLGAWRGKPIAIGGTWADRGDNQTELWSIADGGEWAGFDGALDIAPGGLLAGESWSAAASGAYDDRWRASLAKMADLRAGAGTTYIRPFHEFNLGGWDWSVQPGDAEDFKTAWARYRDIQREVFPEAKLVYGVNVTSSGTDLDWRTTWPGKDNADVLGVDTYNGWPTINSDAQFNEQANARGDGGIPIGLNAYSEQAREWGVPLAVPEWSGRAEMGDEAAYVEGMTSWFAQNAGSGPGQLLYEIVFNAPQDDNNFKLFGDTRMPESSAAYQQAYSDGVASSTAAPAPATSAAAPAPATSAAEQGEQVEQGDGEASEEPTASTPTAQDAGDEPTEGDVDQRDQAQDERVDEQEDGQAEDSAATTSSTTEQPTTTQRSTSEAGGPTAGARTAGTVAADSAGGWLSGAAGDGVVDGSLGQWRGKPVQIAGTWQDTGDAQTQMWNLSPGEEFGDWDKPLDLAPGGFNDGDTWAAAASGAYDDRWREGLTKAASYRQGKGTTYIRPFHEFNGTWYPWSVAPGQEEIFKTAWARYRAIQQEVFPSAKLVYNPNVNSTGGLDWRKSWPGADQVDVLGVDMYNGSPKRYDSAEEWASGLDVTGDDGIPIGLNAYAAQAREWGVPLAVPEWSGRAEQGDDPAFITGIGTWFAENAGSGPGQLLYEVMFNVDRNNDNFRLFNGTRMPQSAEAYREVFSRPAANGGGESSGATAVTAASRDQAPAEDEQQVAEDAGQSGGDGDAEQSGDVNATAGFEDRTGEGDT</sequence>
<keyword evidence="3 4" id="KW-0326">Glycosidase</keyword>
<feature type="domain" description="GH26" evidence="6">
    <location>
        <begin position="479"/>
        <end position="875"/>
    </location>
</feature>
<feature type="region of interest" description="Disordered" evidence="5">
    <location>
        <begin position="1"/>
        <end position="197"/>
    </location>
</feature>
<feature type="compositionally biased region" description="Low complexity" evidence="5">
    <location>
        <begin position="475"/>
        <end position="502"/>
    </location>
</feature>
<name>A0A5C8Z4H7_9ACTN</name>
<comment type="caution">
    <text evidence="7">The sequence shown here is derived from an EMBL/GenBank/DDBJ whole genome shotgun (WGS) entry which is preliminary data.</text>
</comment>
<feature type="compositionally biased region" description="Basic and acidic residues" evidence="5">
    <location>
        <begin position="940"/>
        <end position="949"/>
    </location>
</feature>
<dbReference type="SUPFAM" id="SSF51445">
    <property type="entry name" value="(Trans)glycosidases"/>
    <property type="match status" value="2"/>
</dbReference>
<protein>
    <recommendedName>
        <fullName evidence="6">GH26 domain-containing protein</fullName>
    </recommendedName>
</protein>
<feature type="compositionally biased region" description="Basic and acidic residues" evidence="5">
    <location>
        <begin position="532"/>
        <end position="541"/>
    </location>
</feature>
<evidence type="ECO:0000256" key="3">
    <source>
        <dbReference type="ARBA" id="ARBA00023295"/>
    </source>
</evidence>
<dbReference type="InterPro" id="IPR022790">
    <property type="entry name" value="GH26_dom"/>
</dbReference>
<organism evidence="7 8">
    <name type="scientific">Quadrisphaera setariae</name>
    <dbReference type="NCBI Taxonomy" id="2593304"/>
    <lineage>
        <taxon>Bacteria</taxon>
        <taxon>Bacillati</taxon>
        <taxon>Actinomycetota</taxon>
        <taxon>Actinomycetes</taxon>
        <taxon>Kineosporiales</taxon>
        <taxon>Kineosporiaceae</taxon>
        <taxon>Quadrisphaera</taxon>
    </lineage>
</organism>
<dbReference type="OrthoDB" id="3684589at2"/>
<feature type="region of interest" description="Disordered" evidence="5">
    <location>
        <begin position="885"/>
        <end position="949"/>
    </location>
</feature>
<proteinExistence type="inferred from homology"/>
<reference evidence="7 8" key="1">
    <citation type="submission" date="2019-07" db="EMBL/GenBank/DDBJ databases">
        <title>Quadrisphaera sp. strain DD2A genome sequencing and assembly.</title>
        <authorList>
            <person name="Kim I."/>
        </authorList>
    </citation>
    <scope>NUCLEOTIDE SEQUENCE [LARGE SCALE GENOMIC DNA]</scope>
    <source>
        <strain evidence="7 8">DD2A</strain>
    </source>
</reference>
<dbReference type="PANTHER" id="PTHR40079">
    <property type="entry name" value="MANNAN ENDO-1,4-BETA-MANNOSIDASE E-RELATED"/>
    <property type="match status" value="1"/>
</dbReference>
<feature type="active site" description="Nucleophile" evidence="4">
    <location>
        <position position="816"/>
    </location>
</feature>
<dbReference type="GO" id="GO:0016985">
    <property type="term" value="F:mannan endo-1,4-beta-mannosidase activity"/>
    <property type="evidence" value="ECO:0007669"/>
    <property type="project" value="InterPro"/>
</dbReference>
<feature type="domain" description="GH26" evidence="6">
    <location>
        <begin position="156"/>
        <end position="462"/>
    </location>
</feature>
<dbReference type="Proteomes" id="UP000321234">
    <property type="component" value="Unassembled WGS sequence"/>
</dbReference>
<dbReference type="PANTHER" id="PTHR40079:SF4">
    <property type="entry name" value="GH26 DOMAIN-CONTAINING PROTEIN-RELATED"/>
    <property type="match status" value="1"/>
</dbReference>
<feature type="compositionally biased region" description="Acidic residues" evidence="5">
    <location>
        <begin position="542"/>
        <end position="551"/>
    </location>
</feature>
<keyword evidence="8" id="KW-1185">Reference proteome</keyword>
<feature type="active site" description="Proton donor" evidence="4">
    <location>
        <position position="699"/>
    </location>
</feature>
<feature type="active site" description="Proton donor" evidence="4">
    <location>
        <position position="286"/>
    </location>
</feature>
<feature type="compositionally biased region" description="Polar residues" evidence="5">
    <location>
        <begin position="144"/>
        <end position="161"/>
    </location>
</feature>
<feature type="active site" description="Nucleophile" evidence="4">
    <location>
        <position position="403"/>
    </location>
</feature>
<dbReference type="AlphaFoldDB" id="A0A5C8Z4H7"/>